<sequence length="248" mass="26513">MTELTSPRVVAVIQARVGSTRLPGKVLRNLAGAAVLEWVVRAAKAAQGIDQVVIATSVDAGDDAIASFGADHGIEVVRGSEEDVLSRFLLAAELSGADAVVRLTADCPLLDPMVISQVVSLWRCDPSIDYVSTTQYRSLPRGLDVELATVAALTAADKRTESYHRAHVTSALYEEGSGFSCAALTFRPTTAQYRVTLDTAEDAALLEELAPLLPQVPPRWRDVVGILDERPDIVAINAHIEQKALSEG</sequence>
<dbReference type="Pfam" id="PF02348">
    <property type="entry name" value="CTP_transf_3"/>
    <property type="match status" value="1"/>
</dbReference>
<protein>
    <submittedName>
        <fullName evidence="1">Spore coat protein</fullName>
    </submittedName>
</protein>
<dbReference type="OrthoDB" id="9801052at2"/>
<dbReference type="InterPro" id="IPR029044">
    <property type="entry name" value="Nucleotide-diphossugar_trans"/>
</dbReference>
<evidence type="ECO:0000313" key="2">
    <source>
        <dbReference type="Proteomes" id="UP000249166"/>
    </source>
</evidence>
<dbReference type="SUPFAM" id="SSF53448">
    <property type="entry name" value="Nucleotide-diphospho-sugar transferases"/>
    <property type="match status" value="1"/>
</dbReference>
<keyword evidence="1" id="KW-0167">Capsid protein</keyword>
<gene>
    <name evidence="1" type="ORF">DBZ45_21455</name>
</gene>
<comment type="caution">
    <text evidence="1">The sequence shown here is derived from an EMBL/GenBank/DDBJ whole genome shotgun (WGS) entry which is preliminary data.</text>
</comment>
<name>A0A328H9A5_ARTGO</name>
<dbReference type="EMBL" id="QLNP01000105">
    <property type="protein sequence ID" value="RAM35156.1"/>
    <property type="molecule type" value="Genomic_DNA"/>
</dbReference>
<keyword evidence="1" id="KW-0946">Virion</keyword>
<dbReference type="InterPro" id="IPR003329">
    <property type="entry name" value="Cytidylyl_trans"/>
</dbReference>
<dbReference type="Gene3D" id="3.90.550.10">
    <property type="entry name" value="Spore Coat Polysaccharide Biosynthesis Protein SpsA, Chain A"/>
    <property type="match status" value="1"/>
</dbReference>
<organism evidence="1 2">
    <name type="scientific">Arthrobacter globiformis</name>
    <dbReference type="NCBI Taxonomy" id="1665"/>
    <lineage>
        <taxon>Bacteria</taxon>
        <taxon>Bacillati</taxon>
        <taxon>Actinomycetota</taxon>
        <taxon>Actinomycetes</taxon>
        <taxon>Micrococcales</taxon>
        <taxon>Micrococcaceae</taxon>
        <taxon>Arthrobacter</taxon>
    </lineage>
</organism>
<evidence type="ECO:0000313" key="1">
    <source>
        <dbReference type="EMBL" id="RAM35156.1"/>
    </source>
</evidence>
<dbReference type="GO" id="GO:0005829">
    <property type="term" value="C:cytosol"/>
    <property type="evidence" value="ECO:0007669"/>
    <property type="project" value="TreeGrafter"/>
</dbReference>
<dbReference type="PANTHER" id="PTHR42866:SF1">
    <property type="entry name" value="SPORE COAT POLYSACCHARIDE BIOSYNTHESIS PROTEIN SPSF"/>
    <property type="match status" value="1"/>
</dbReference>
<proteinExistence type="predicted"/>
<accession>A0A328H9A5</accession>
<dbReference type="PANTHER" id="PTHR42866">
    <property type="entry name" value="3-DEOXY-MANNO-OCTULOSONATE CYTIDYLYLTRANSFERASE"/>
    <property type="match status" value="1"/>
</dbReference>
<dbReference type="Proteomes" id="UP000249166">
    <property type="component" value="Unassembled WGS sequence"/>
</dbReference>
<reference evidence="1 2" key="1">
    <citation type="submission" date="2018-04" db="EMBL/GenBank/DDBJ databases">
        <title>Bacteria isolated from cave deposits of Manipur.</title>
        <authorList>
            <person name="Sahoo D."/>
            <person name="Sarangthem I."/>
            <person name="Nandeibam J."/>
        </authorList>
    </citation>
    <scope>NUCLEOTIDE SEQUENCE [LARGE SCALE GENOMIC DNA]</scope>
    <source>
        <strain evidence="2">mrc11</strain>
    </source>
</reference>
<dbReference type="RefSeq" id="WP_111905830.1">
    <property type="nucleotide sequence ID" value="NZ_QLNP01000105.1"/>
</dbReference>
<dbReference type="AlphaFoldDB" id="A0A328H9A5"/>